<organism evidence="1 2">
    <name type="scientific">Listeria grandensis FSL F6-0971</name>
    <dbReference type="NCBI Taxonomy" id="1265819"/>
    <lineage>
        <taxon>Bacteria</taxon>
        <taxon>Bacillati</taxon>
        <taxon>Bacillota</taxon>
        <taxon>Bacilli</taxon>
        <taxon>Bacillales</taxon>
        <taxon>Listeriaceae</taxon>
        <taxon>Listeria</taxon>
    </lineage>
</organism>
<dbReference type="RefSeq" id="WP_036067006.1">
    <property type="nucleotide sequence ID" value="NZ_AODD01000015.1"/>
</dbReference>
<dbReference type="EMBL" id="AODD01000015">
    <property type="protein sequence ID" value="EUJ22997.1"/>
    <property type="molecule type" value="Genomic_DNA"/>
</dbReference>
<dbReference type="PATRIC" id="fig|1265819.5.peg.2286"/>
<dbReference type="STRING" id="1265819.PGRAN_11398"/>
<dbReference type="OrthoDB" id="10010182at2"/>
<keyword evidence="2" id="KW-1185">Reference proteome</keyword>
<protein>
    <submittedName>
        <fullName evidence="1">Uncharacterized protein</fullName>
    </submittedName>
</protein>
<dbReference type="Proteomes" id="UP000019253">
    <property type="component" value="Unassembled WGS sequence"/>
</dbReference>
<evidence type="ECO:0000313" key="1">
    <source>
        <dbReference type="EMBL" id="EUJ22997.1"/>
    </source>
</evidence>
<accession>W7BAI3</accession>
<name>W7BAI3_9LIST</name>
<gene>
    <name evidence="1" type="ORF">PGRAN_11398</name>
</gene>
<reference evidence="1 2" key="1">
    <citation type="journal article" date="2014" name="Int. J. Syst. Evol. Microbiol.">
        <title>Listeria floridensis sp. nov., Listeria aquatica sp. nov., Listeria cornellensis sp. nov., Listeria riparia sp. nov. and Listeria grandensis sp. nov., from agricultural and natural environments.</title>
        <authorList>
            <person name="den Bakker H.C."/>
            <person name="Warchocki S."/>
            <person name="Wright E.M."/>
            <person name="Allred A.F."/>
            <person name="Ahlstrom C."/>
            <person name="Manuel C.S."/>
            <person name="Stasiewicz M.J."/>
            <person name="Burrell A."/>
            <person name="Roof S."/>
            <person name="Strawn L."/>
            <person name="Fortes E.D."/>
            <person name="Nightingale K.K."/>
            <person name="Kephart D."/>
            <person name="Wiedmann M."/>
        </authorList>
    </citation>
    <scope>NUCLEOTIDE SEQUENCE [LARGE SCALE GENOMIC DNA]</scope>
    <source>
        <strain evidence="2">FSL F6-971</strain>
    </source>
</reference>
<evidence type="ECO:0000313" key="2">
    <source>
        <dbReference type="Proteomes" id="UP000019253"/>
    </source>
</evidence>
<comment type="caution">
    <text evidence="1">The sequence shown here is derived from an EMBL/GenBank/DDBJ whole genome shotgun (WGS) entry which is preliminary data.</text>
</comment>
<dbReference type="AlphaFoldDB" id="W7BAI3"/>
<sequence>METYYVTYNKTGFIDNWTTEKIDGFLPIQSEPALFTVLNCVRVVDGIAVMDQSQLEREKEAYWQTPPSDLEVVQQENAHLLLYSAELEAVIQQSQREDAELLFVLAEKGVL</sequence>
<proteinExistence type="predicted"/>